<evidence type="ECO:0000256" key="4">
    <source>
        <dbReference type="ARBA" id="ARBA00022982"/>
    </source>
</evidence>
<accession>A0A918PTA2</accession>
<gene>
    <name evidence="9" type="ORF">GCM10011273_01370</name>
</gene>
<name>A0A918PTA2_9CAUL</name>
<evidence type="ECO:0000313" key="9">
    <source>
        <dbReference type="EMBL" id="GGZ20509.1"/>
    </source>
</evidence>
<dbReference type="InterPro" id="IPR036909">
    <property type="entry name" value="Cyt_c-like_dom_sf"/>
</dbReference>
<dbReference type="Gene3D" id="1.10.760.10">
    <property type="entry name" value="Cytochrome c-like domain"/>
    <property type="match status" value="1"/>
</dbReference>
<dbReference type="InterPro" id="IPR002327">
    <property type="entry name" value="Cyt_c_1A/1B"/>
</dbReference>
<evidence type="ECO:0000256" key="5">
    <source>
        <dbReference type="ARBA" id="ARBA00023004"/>
    </source>
</evidence>
<feature type="region of interest" description="Disordered" evidence="7">
    <location>
        <begin position="178"/>
        <end position="229"/>
    </location>
</feature>
<reference evidence="9" key="2">
    <citation type="submission" date="2020-09" db="EMBL/GenBank/DDBJ databases">
        <authorList>
            <person name="Sun Q."/>
            <person name="Kim S."/>
        </authorList>
    </citation>
    <scope>NUCLEOTIDE SEQUENCE</scope>
    <source>
        <strain evidence="9">KCTC 32296</strain>
    </source>
</reference>
<organism evidence="9 10">
    <name type="scientific">Asticcacaulis endophyticus</name>
    <dbReference type="NCBI Taxonomy" id="1395890"/>
    <lineage>
        <taxon>Bacteria</taxon>
        <taxon>Pseudomonadati</taxon>
        <taxon>Pseudomonadota</taxon>
        <taxon>Alphaproteobacteria</taxon>
        <taxon>Caulobacterales</taxon>
        <taxon>Caulobacteraceae</taxon>
        <taxon>Asticcacaulis</taxon>
    </lineage>
</organism>
<dbReference type="PANTHER" id="PTHR11961">
    <property type="entry name" value="CYTOCHROME C"/>
    <property type="match status" value="1"/>
</dbReference>
<keyword evidence="1" id="KW-0813">Transport</keyword>
<dbReference type="GO" id="GO:0020037">
    <property type="term" value="F:heme binding"/>
    <property type="evidence" value="ECO:0007669"/>
    <property type="project" value="InterPro"/>
</dbReference>
<reference evidence="9" key="1">
    <citation type="journal article" date="2014" name="Int. J. Syst. Evol. Microbiol.">
        <title>Complete genome sequence of Corynebacterium casei LMG S-19264T (=DSM 44701T), isolated from a smear-ripened cheese.</title>
        <authorList>
            <consortium name="US DOE Joint Genome Institute (JGI-PGF)"/>
            <person name="Walter F."/>
            <person name="Albersmeier A."/>
            <person name="Kalinowski J."/>
            <person name="Ruckert C."/>
        </authorList>
    </citation>
    <scope>NUCLEOTIDE SEQUENCE</scope>
    <source>
        <strain evidence="9">KCTC 32296</strain>
    </source>
</reference>
<dbReference type="RefSeq" id="WP_189484458.1">
    <property type="nucleotide sequence ID" value="NZ_BMZB01000001.1"/>
</dbReference>
<comment type="caution">
    <text evidence="9">The sequence shown here is derived from an EMBL/GenBank/DDBJ whole genome shotgun (WGS) entry which is preliminary data.</text>
</comment>
<dbReference type="Pfam" id="PF00034">
    <property type="entry name" value="Cytochrom_C"/>
    <property type="match status" value="1"/>
</dbReference>
<keyword evidence="10" id="KW-1185">Reference proteome</keyword>
<evidence type="ECO:0000256" key="1">
    <source>
        <dbReference type="ARBA" id="ARBA00022448"/>
    </source>
</evidence>
<dbReference type="PROSITE" id="PS51007">
    <property type="entry name" value="CYTC"/>
    <property type="match status" value="1"/>
</dbReference>
<dbReference type="AlphaFoldDB" id="A0A918PTA2"/>
<evidence type="ECO:0000256" key="7">
    <source>
        <dbReference type="SAM" id="MobiDB-lite"/>
    </source>
</evidence>
<protein>
    <submittedName>
        <fullName evidence="9">Cytochrome c</fullName>
    </submittedName>
</protein>
<proteinExistence type="predicted"/>
<dbReference type="PRINTS" id="PR00604">
    <property type="entry name" value="CYTCHRMECIAB"/>
</dbReference>
<evidence type="ECO:0000259" key="8">
    <source>
        <dbReference type="PROSITE" id="PS51007"/>
    </source>
</evidence>
<keyword evidence="4" id="KW-0249">Electron transport</keyword>
<keyword evidence="2 6" id="KW-0349">Heme</keyword>
<sequence>MSGDLKLNMIMGAGLAAALAIMGVRIGADALYHTEAPEKPGYLIEVAEVAEGGEAAGPEILPDWGTVLATADLAAGEAQFKKCMSCHQVTDANGTGPGLNAIVGRPTAAHAGFAYSDAMKAHAGPAPNWTYDELYHFLGAPGKWVKGTKMAFAGIKKPEDRVNLIAWLKTHGSAGYAVPAPDPARQPGAATTAAAPAEGAPAADAAAPEAAAAQTPAATATAPTATPAA</sequence>
<keyword evidence="5 6" id="KW-0408">Iron</keyword>
<evidence type="ECO:0000256" key="3">
    <source>
        <dbReference type="ARBA" id="ARBA00022723"/>
    </source>
</evidence>
<dbReference type="InterPro" id="IPR009056">
    <property type="entry name" value="Cyt_c-like_dom"/>
</dbReference>
<dbReference type="Proteomes" id="UP000662572">
    <property type="component" value="Unassembled WGS sequence"/>
</dbReference>
<evidence type="ECO:0000256" key="2">
    <source>
        <dbReference type="ARBA" id="ARBA00022617"/>
    </source>
</evidence>
<evidence type="ECO:0000256" key="6">
    <source>
        <dbReference type="PROSITE-ProRule" id="PRU00433"/>
    </source>
</evidence>
<dbReference type="GO" id="GO:0009055">
    <property type="term" value="F:electron transfer activity"/>
    <property type="evidence" value="ECO:0007669"/>
    <property type="project" value="InterPro"/>
</dbReference>
<feature type="compositionally biased region" description="Low complexity" evidence="7">
    <location>
        <begin position="183"/>
        <end position="229"/>
    </location>
</feature>
<keyword evidence="3 6" id="KW-0479">Metal-binding</keyword>
<feature type="domain" description="Cytochrome c" evidence="8">
    <location>
        <begin position="71"/>
        <end position="172"/>
    </location>
</feature>
<evidence type="ECO:0000313" key="10">
    <source>
        <dbReference type="Proteomes" id="UP000662572"/>
    </source>
</evidence>
<dbReference type="GO" id="GO:0046872">
    <property type="term" value="F:metal ion binding"/>
    <property type="evidence" value="ECO:0007669"/>
    <property type="project" value="UniProtKB-KW"/>
</dbReference>
<dbReference type="EMBL" id="BMZB01000001">
    <property type="protein sequence ID" value="GGZ20509.1"/>
    <property type="molecule type" value="Genomic_DNA"/>
</dbReference>
<dbReference type="SUPFAM" id="SSF46626">
    <property type="entry name" value="Cytochrome c"/>
    <property type="match status" value="1"/>
</dbReference>